<comment type="similarity">
    <text evidence="11">Belongs to the TonB-dependent receptor family.</text>
</comment>
<keyword evidence="9 11" id="KW-0472">Membrane</keyword>
<gene>
    <name evidence="16" type="ORF">C1O66_16315</name>
</gene>
<protein>
    <submittedName>
        <fullName evidence="16">TonB-dependent receptor</fullName>
    </submittedName>
</protein>
<proteinExistence type="inferred from homology"/>
<evidence type="ECO:0000256" key="1">
    <source>
        <dbReference type="ARBA" id="ARBA00004571"/>
    </source>
</evidence>
<evidence type="ECO:0000256" key="11">
    <source>
        <dbReference type="RuleBase" id="RU003357"/>
    </source>
</evidence>
<dbReference type="SUPFAM" id="SSF56935">
    <property type="entry name" value="Porins"/>
    <property type="match status" value="1"/>
</dbReference>
<feature type="domain" description="TonB-dependent receptor plug" evidence="15">
    <location>
        <begin position="73"/>
        <end position="180"/>
    </location>
</feature>
<evidence type="ECO:0000256" key="10">
    <source>
        <dbReference type="ARBA" id="ARBA00023237"/>
    </source>
</evidence>
<name>A0A2N8KZQ3_9BURK</name>
<feature type="compositionally biased region" description="Basic and acidic residues" evidence="12">
    <location>
        <begin position="254"/>
        <end position="271"/>
    </location>
</feature>
<keyword evidence="10" id="KW-0998">Cell outer membrane</keyword>
<evidence type="ECO:0000256" key="13">
    <source>
        <dbReference type="SAM" id="SignalP"/>
    </source>
</evidence>
<keyword evidence="7" id="KW-0406">Ion transport</keyword>
<organism evidence="16 17">
    <name type="scientific">Kinneretia aquatilis</name>
    <dbReference type="NCBI Taxonomy" id="2070761"/>
    <lineage>
        <taxon>Bacteria</taxon>
        <taxon>Pseudomonadati</taxon>
        <taxon>Pseudomonadota</taxon>
        <taxon>Betaproteobacteria</taxon>
        <taxon>Burkholderiales</taxon>
        <taxon>Sphaerotilaceae</taxon>
        <taxon>Roseateles</taxon>
    </lineage>
</organism>
<dbReference type="PANTHER" id="PTHR32552:SF81">
    <property type="entry name" value="TONB-DEPENDENT OUTER MEMBRANE RECEPTOR"/>
    <property type="match status" value="1"/>
</dbReference>
<keyword evidence="8 11" id="KW-0798">TonB box</keyword>
<keyword evidence="5" id="KW-0812">Transmembrane</keyword>
<evidence type="ECO:0000256" key="8">
    <source>
        <dbReference type="ARBA" id="ARBA00023077"/>
    </source>
</evidence>
<keyword evidence="16" id="KW-0675">Receptor</keyword>
<evidence type="ECO:0000259" key="15">
    <source>
        <dbReference type="Pfam" id="PF07715"/>
    </source>
</evidence>
<evidence type="ECO:0000256" key="9">
    <source>
        <dbReference type="ARBA" id="ARBA00023136"/>
    </source>
</evidence>
<dbReference type="EMBL" id="POSP01000003">
    <property type="protein sequence ID" value="PND38935.1"/>
    <property type="molecule type" value="Genomic_DNA"/>
</dbReference>
<sequence>METTSMSPAEPRAQRLMKPTALAAAALVSLLSLPALAQTADAGKDDKKDAKKVEKTELPQVTVTATRVSTDALKTPVSVTALQADDLVRENVKELLNLSGYVPNLQLGLSSGDSGVLASIRGVTSTNFTEIGDPAVGIHIDGIYSPRPQGSLALMFDLDQVEVLRGAQGTLFGRNSTAGVVNIIPAKPDFKSNYGWASVQLGNYNAKQLRAVHNQSFGDNFALRAAFMVDKRNSYIDQEQDLRDRGVKLPTPDGKGKFTPDGKPDTDQRLNRKVDASDAYGNSDQWAARLTARWAISKALEWTGGFEHYQNSGAGEVGLKDCEMAEGTKWACGPKGQWSAIINVPGKIDMTIDTVRSNLVWKLDEQTELGYKVAYAVQKRAQHHDDDGGQAWLDSEVDIMQPWGNWGRQHAIDQASYTLDSNYKSWVHEFQLKQQTKNWRYVAGAFFLNEKNAINFAQDNLVAAPYAMPQGQFYAQPDRQIESKGLFAQGDLALTDRLTATAGVRFSRDKRSDNGGISAGLWDASTPWYYNGKYKPGCEPGLCTPHNGTDLTLGMGPFAGLGVYPEPVVNSYSKSWKKTTYRFGMQYDLSKTDMVFASIATGYRPGGFGDKFDTCGGGECVDGGSKKYSFLDYGPETTKNFELGYKGRHFANKLELSATYFNTQYKGMHVTGSTAVGQKKLTRTCADWEPACDVVNAWKTENIGDAKIQGLELEFKLLPWTGGNFSGYFAWLDAKVKSYPTYDDSWMCGYRKEFGAPECAPVYLGTDPSKRGRRILDVTGHQLPYAPKTSFALNYSHDMHVGEYSITPTIGMRYQSRMYFTVRNLDNDKIGDFQKAYTNWNASVRFAPTSDKWNVELWGTNLSNNIVKNWMGQGMAGGYTFNSYNPPRMFGVRATVNY</sequence>
<feature type="region of interest" description="Disordered" evidence="12">
    <location>
        <begin position="240"/>
        <end position="271"/>
    </location>
</feature>
<keyword evidence="2" id="KW-0813">Transport</keyword>
<evidence type="ECO:0000256" key="5">
    <source>
        <dbReference type="ARBA" id="ARBA00022692"/>
    </source>
</evidence>
<evidence type="ECO:0000256" key="12">
    <source>
        <dbReference type="SAM" id="MobiDB-lite"/>
    </source>
</evidence>
<feature type="signal peptide" evidence="13">
    <location>
        <begin position="1"/>
        <end position="37"/>
    </location>
</feature>
<evidence type="ECO:0000256" key="3">
    <source>
        <dbReference type="ARBA" id="ARBA00022452"/>
    </source>
</evidence>
<evidence type="ECO:0000313" key="16">
    <source>
        <dbReference type="EMBL" id="PND38935.1"/>
    </source>
</evidence>
<evidence type="ECO:0000256" key="4">
    <source>
        <dbReference type="ARBA" id="ARBA00022496"/>
    </source>
</evidence>
<comment type="subcellular location">
    <subcellularLocation>
        <location evidence="1">Cell outer membrane</location>
        <topology evidence="1">Multi-pass membrane protein</topology>
    </subcellularLocation>
</comment>
<dbReference type="InterPro" id="IPR036942">
    <property type="entry name" value="Beta-barrel_TonB_sf"/>
</dbReference>
<keyword evidence="3" id="KW-1134">Transmembrane beta strand</keyword>
<dbReference type="GO" id="GO:0006826">
    <property type="term" value="P:iron ion transport"/>
    <property type="evidence" value="ECO:0007669"/>
    <property type="project" value="UniProtKB-KW"/>
</dbReference>
<accession>A0A2N8KZQ3</accession>
<dbReference type="InterPro" id="IPR000531">
    <property type="entry name" value="Beta-barrel_TonB"/>
</dbReference>
<dbReference type="AlphaFoldDB" id="A0A2N8KZQ3"/>
<dbReference type="InterPro" id="IPR012910">
    <property type="entry name" value="Plug_dom"/>
</dbReference>
<feature type="chain" id="PRO_5014750549" evidence="13">
    <location>
        <begin position="38"/>
        <end position="898"/>
    </location>
</feature>
<reference evidence="16 17" key="1">
    <citation type="submission" date="2018-01" db="EMBL/GenBank/DDBJ databases">
        <title>Draft genome sequence of Paucibacter aquatile CR182 isolated from freshwater of the Nakdong River.</title>
        <authorList>
            <person name="Choi A."/>
            <person name="Chung E.J."/>
        </authorList>
    </citation>
    <scope>NUCLEOTIDE SEQUENCE [LARGE SCALE GENOMIC DNA]</scope>
    <source>
        <strain evidence="16 17">CR182</strain>
    </source>
</reference>
<dbReference type="InterPro" id="IPR039426">
    <property type="entry name" value="TonB-dep_rcpt-like"/>
</dbReference>
<keyword evidence="6" id="KW-0408">Iron</keyword>
<feature type="domain" description="TonB-dependent receptor-like beta-barrel" evidence="14">
    <location>
        <begin position="353"/>
        <end position="862"/>
    </location>
</feature>
<evidence type="ECO:0000259" key="14">
    <source>
        <dbReference type="Pfam" id="PF00593"/>
    </source>
</evidence>
<keyword evidence="17" id="KW-1185">Reference proteome</keyword>
<dbReference type="OrthoDB" id="8538693at2"/>
<comment type="caution">
    <text evidence="16">The sequence shown here is derived from an EMBL/GenBank/DDBJ whole genome shotgun (WGS) entry which is preliminary data.</text>
</comment>
<evidence type="ECO:0000256" key="7">
    <source>
        <dbReference type="ARBA" id="ARBA00023065"/>
    </source>
</evidence>
<keyword evidence="4" id="KW-0410">Iron transport</keyword>
<dbReference type="Proteomes" id="UP000235916">
    <property type="component" value="Unassembled WGS sequence"/>
</dbReference>
<dbReference type="Gene3D" id="2.40.170.20">
    <property type="entry name" value="TonB-dependent receptor, beta-barrel domain"/>
    <property type="match status" value="2"/>
</dbReference>
<dbReference type="Pfam" id="PF07715">
    <property type="entry name" value="Plug"/>
    <property type="match status" value="1"/>
</dbReference>
<evidence type="ECO:0000256" key="6">
    <source>
        <dbReference type="ARBA" id="ARBA00023004"/>
    </source>
</evidence>
<evidence type="ECO:0000313" key="17">
    <source>
        <dbReference type="Proteomes" id="UP000235916"/>
    </source>
</evidence>
<keyword evidence="13" id="KW-0732">Signal</keyword>
<dbReference type="PANTHER" id="PTHR32552">
    <property type="entry name" value="FERRICHROME IRON RECEPTOR-RELATED"/>
    <property type="match status" value="1"/>
</dbReference>
<dbReference type="Pfam" id="PF00593">
    <property type="entry name" value="TonB_dep_Rec_b-barrel"/>
    <property type="match status" value="1"/>
</dbReference>
<evidence type="ECO:0000256" key="2">
    <source>
        <dbReference type="ARBA" id="ARBA00022448"/>
    </source>
</evidence>
<dbReference type="GO" id="GO:0009279">
    <property type="term" value="C:cell outer membrane"/>
    <property type="evidence" value="ECO:0007669"/>
    <property type="project" value="UniProtKB-SubCell"/>
</dbReference>